<proteinExistence type="predicted"/>
<gene>
    <name evidence="2" type="ORF">RF11_07141</name>
</gene>
<dbReference type="AlphaFoldDB" id="A0A0C2MSQ9"/>
<reference evidence="2 3" key="1">
    <citation type="journal article" date="2014" name="Genome Biol. Evol.">
        <title>The genome of the myxosporean Thelohanellus kitauei shows adaptations to nutrient acquisition within its fish host.</title>
        <authorList>
            <person name="Yang Y."/>
            <person name="Xiong J."/>
            <person name="Zhou Z."/>
            <person name="Huo F."/>
            <person name="Miao W."/>
            <person name="Ran C."/>
            <person name="Liu Y."/>
            <person name="Zhang J."/>
            <person name="Feng J."/>
            <person name="Wang M."/>
            <person name="Wang M."/>
            <person name="Wang L."/>
            <person name="Yao B."/>
        </authorList>
    </citation>
    <scope>NUCLEOTIDE SEQUENCE [LARGE SCALE GENOMIC DNA]</scope>
    <source>
        <strain evidence="2">Wuqing</strain>
    </source>
</reference>
<accession>A0A0C2MSQ9</accession>
<keyword evidence="3" id="KW-1185">Reference proteome</keyword>
<protein>
    <submittedName>
        <fullName evidence="2">Uncharacterized protein</fullName>
    </submittedName>
</protein>
<feature type="compositionally biased region" description="Polar residues" evidence="1">
    <location>
        <begin position="10"/>
        <end position="20"/>
    </location>
</feature>
<feature type="region of interest" description="Disordered" evidence="1">
    <location>
        <begin position="1"/>
        <end position="25"/>
    </location>
</feature>
<evidence type="ECO:0000313" key="2">
    <source>
        <dbReference type="EMBL" id="KII70336.1"/>
    </source>
</evidence>
<sequence length="123" mass="14321">MRTHSDKPETLSQKRPNKAQTQKDTHALAQDTHNFFLDLAHNVGSETQANQLSLKEKKDVIDALKNEQNQSKFARKIRKIYGLRTMRTTVKGILIRRMQSKLEFYLSALSLCRQTTQSLMREF</sequence>
<organism evidence="2 3">
    <name type="scientific">Thelohanellus kitauei</name>
    <name type="common">Myxosporean</name>
    <dbReference type="NCBI Taxonomy" id="669202"/>
    <lineage>
        <taxon>Eukaryota</taxon>
        <taxon>Metazoa</taxon>
        <taxon>Cnidaria</taxon>
        <taxon>Myxozoa</taxon>
        <taxon>Myxosporea</taxon>
        <taxon>Bivalvulida</taxon>
        <taxon>Platysporina</taxon>
        <taxon>Myxobolidae</taxon>
        <taxon>Thelohanellus</taxon>
    </lineage>
</organism>
<evidence type="ECO:0000313" key="3">
    <source>
        <dbReference type="Proteomes" id="UP000031668"/>
    </source>
</evidence>
<evidence type="ECO:0000256" key="1">
    <source>
        <dbReference type="SAM" id="MobiDB-lite"/>
    </source>
</evidence>
<comment type="caution">
    <text evidence="2">The sequence shown here is derived from an EMBL/GenBank/DDBJ whole genome shotgun (WGS) entry which is preliminary data.</text>
</comment>
<dbReference type="Proteomes" id="UP000031668">
    <property type="component" value="Unassembled WGS sequence"/>
</dbReference>
<dbReference type="EMBL" id="JWZT01002090">
    <property type="protein sequence ID" value="KII70336.1"/>
    <property type="molecule type" value="Genomic_DNA"/>
</dbReference>
<name>A0A0C2MSQ9_THEKT</name>